<dbReference type="InterPro" id="IPR000326">
    <property type="entry name" value="PAP2/HPO"/>
</dbReference>
<accession>A0ABT7ZXJ6</accession>
<keyword evidence="4" id="KW-1185">Reference proteome</keyword>
<protein>
    <submittedName>
        <fullName evidence="3">Phosphatase PAP2 family protein</fullName>
    </submittedName>
</protein>
<evidence type="ECO:0000313" key="4">
    <source>
        <dbReference type="Proteomes" id="UP001231197"/>
    </source>
</evidence>
<dbReference type="SUPFAM" id="SSF48317">
    <property type="entry name" value="Acid phosphatase/Vanadium-dependent haloperoxidase"/>
    <property type="match status" value="1"/>
</dbReference>
<evidence type="ECO:0000256" key="1">
    <source>
        <dbReference type="SAM" id="SignalP"/>
    </source>
</evidence>
<dbReference type="Pfam" id="PF01569">
    <property type="entry name" value="PAP2"/>
    <property type="match status" value="1"/>
</dbReference>
<sequence>MKNSLLVLLVILINSAVFAQQRTIQQNATSPYEWKWKRDGIWTAAGLGASFYGLTLIKNKDDISTSELQSIMEKRDDINFIDRWVAGNNSDNARSISDIPFALSFAAPLVLLFDDEVNDHTAQVLGIYLESMATTGALYTITAGLANRSRPYVYDTDNSDFRRLSKNGQRSFYSGHVAATATATFFTAKAFQDFNPDSAGIPYVWAGAAILPAAVGYLRLEAGEHFLTDVLLGYGLGALAGYYIPELHKRKDESNFGLTPVMGRTRFGDSYQALSLNYTF</sequence>
<evidence type="ECO:0000259" key="2">
    <source>
        <dbReference type="SMART" id="SM00014"/>
    </source>
</evidence>
<dbReference type="Gene3D" id="1.20.144.10">
    <property type="entry name" value="Phosphatidic acid phosphatase type 2/haloperoxidase"/>
    <property type="match status" value="1"/>
</dbReference>
<dbReference type="InterPro" id="IPR036938">
    <property type="entry name" value="PAP2/HPO_sf"/>
</dbReference>
<evidence type="ECO:0000313" key="3">
    <source>
        <dbReference type="EMBL" id="MDN3493717.1"/>
    </source>
</evidence>
<gene>
    <name evidence="3" type="ORF">QMA06_13410</name>
</gene>
<reference evidence="3 4" key="1">
    <citation type="journal article" date="2023" name="Int. J. Syst. Evol. Microbiol.">
        <title>Winogradskyella bathintestinalis sp. nov., isolated from the intestine of the deep-sea loosejaw dragonfish, Malacosteus niger.</title>
        <authorList>
            <person name="Uniacke-Lowe S."/>
            <person name="Johnson C.N."/>
            <person name="Stanton C."/>
            <person name="Hill C."/>
            <person name="Ross P."/>
        </authorList>
    </citation>
    <scope>NUCLEOTIDE SEQUENCE [LARGE SCALE GENOMIC DNA]</scope>
    <source>
        <strain evidence="3 4">APC 3343</strain>
    </source>
</reference>
<feature type="signal peptide" evidence="1">
    <location>
        <begin position="1"/>
        <end position="19"/>
    </location>
</feature>
<feature type="chain" id="PRO_5045369671" evidence="1">
    <location>
        <begin position="20"/>
        <end position="280"/>
    </location>
</feature>
<dbReference type="RefSeq" id="WP_290207390.1">
    <property type="nucleotide sequence ID" value="NZ_JASDDK010000005.1"/>
</dbReference>
<dbReference type="Proteomes" id="UP001231197">
    <property type="component" value="Unassembled WGS sequence"/>
</dbReference>
<dbReference type="EMBL" id="JASDDK010000005">
    <property type="protein sequence ID" value="MDN3493717.1"/>
    <property type="molecule type" value="Genomic_DNA"/>
</dbReference>
<keyword evidence="1" id="KW-0732">Signal</keyword>
<organism evidence="3 4">
    <name type="scientific">Winogradskyella bathintestinalis</name>
    <dbReference type="NCBI Taxonomy" id="3035208"/>
    <lineage>
        <taxon>Bacteria</taxon>
        <taxon>Pseudomonadati</taxon>
        <taxon>Bacteroidota</taxon>
        <taxon>Flavobacteriia</taxon>
        <taxon>Flavobacteriales</taxon>
        <taxon>Flavobacteriaceae</taxon>
        <taxon>Winogradskyella</taxon>
    </lineage>
</organism>
<name>A0ABT7ZXJ6_9FLAO</name>
<comment type="caution">
    <text evidence="3">The sequence shown here is derived from an EMBL/GenBank/DDBJ whole genome shotgun (WGS) entry which is preliminary data.</text>
</comment>
<feature type="domain" description="Phosphatidic acid phosphatase type 2/haloperoxidase" evidence="2">
    <location>
        <begin position="125"/>
        <end position="245"/>
    </location>
</feature>
<dbReference type="SMART" id="SM00014">
    <property type="entry name" value="acidPPc"/>
    <property type="match status" value="1"/>
</dbReference>
<proteinExistence type="predicted"/>